<evidence type="ECO:0000256" key="4">
    <source>
        <dbReference type="PROSITE-ProRule" id="PRU00433"/>
    </source>
</evidence>
<dbReference type="EMBL" id="JBHUER010000011">
    <property type="protein sequence ID" value="MFD1704724.1"/>
    <property type="molecule type" value="Genomic_DNA"/>
</dbReference>
<dbReference type="RefSeq" id="WP_378800790.1">
    <property type="nucleotide sequence ID" value="NZ_JBHUER010000011.1"/>
</dbReference>
<evidence type="ECO:0000256" key="2">
    <source>
        <dbReference type="ARBA" id="ARBA00022723"/>
    </source>
</evidence>
<organism evidence="7 8">
    <name type="scientific">Methylopila henanensis</name>
    <dbReference type="NCBI Taxonomy" id="873516"/>
    <lineage>
        <taxon>Bacteria</taxon>
        <taxon>Pseudomonadati</taxon>
        <taxon>Pseudomonadota</taxon>
        <taxon>Alphaproteobacteria</taxon>
        <taxon>Hyphomicrobiales</taxon>
        <taxon>Methylopilaceae</taxon>
        <taxon>Methylopila</taxon>
    </lineage>
</organism>
<evidence type="ECO:0000256" key="3">
    <source>
        <dbReference type="ARBA" id="ARBA00023004"/>
    </source>
</evidence>
<dbReference type="InterPro" id="IPR051459">
    <property type="entry name" value="Cytochrome_c-type_DH"/>
</dbReference>
<keyword evidence="2 4" id="KW-0479">Metal-binding</keyword>
<reference evidence="8" key="1">
    <citation type="journal article" date="2019" name="Int. J. Syst. Evol. Microbiol.">
        <title>The Global Catalogue of Microorganisms (GCM) 10K type strain sequencing project: providing services to taxonomists for standard genome sequencing and annotation.</title>
        <authorList>
            <consortium name="The Broad Institute Genomics Platform"/>
            <consortium name="The Broad Institute Genome Sequencing Center for Infectious Disease"/>
            <person name="Wu L."/>
            <person name="Ma J."/>
        </authorList>
    </citation>
    <scope>NUCLEOTIDE SEQUENCE [LARGE SCALE GENOMIC DNA]</scope>
    <source>
        <strain evidence="8">KCTC 23707</strain>
    </source>
</reference>
<evidence type="ECO:0000313" key="8">
    <source>
        <dbReference type="Proteomes" id="UP001597308"/>
    </source>
</evidence>
<dbReference type="SUPFAM" id="SSF46626">
    <property type="entry name" value="Cytochrome c"/>
    <property type="match status" value="1"/>
</dbReference>
<protein>
    <submittedName>
        <fullName evidence="7">C-type cytochrome</fullName>
    </submittedName>
</protein>
<accession>A0ABW4KBS1</accession>
<keyword evidence="8" id="KW-1185">Reference proteome</keyword>
<gene>
    <name evidence="7" type="ORF">ACFSCV_17085</name>
</gene>
<dbReference type="InterPro" id="IPR009056">
    <property type="entry name" value="Cyt_c-like_dom"/>
</dbReference>
<evidence type="ECO:0000256" key="1">
    <source>
        <dbReference type="ARBA" id="ARBA00022617"/>
    </source>
</evidence>
<sequence>MRKLIAASALVACALSNAAFAADGGHGTPVSNEELSRYFAIQPDGEGLPLGSGTAKVGAGLFAQKCAMCHGDKLQGVPATGGPALIGGRGSLSSEKPLKTVESYWPYTSTLFDYVWRAMPFTEPGSLTPDEVYAISAYILEQGKIIDDKIVLDAKSLPKVVMPNANGFYDGRGSDLSAYSGQGTN</sequence>
<evidence type="ECO:0000313" key="7">
    <source>
        <dbReference type="EMBL" id="MFD1704724.1"/>
    </source>
</evidence>
<dbReference type="Gene3D" id="1.10.760.10">
    <property type="entry name" value="Cytochrome c-like domain"/>
    <property type="match status" value="1"/>
</dbReference>
<feature type="signal peptide" evidence="5">
    <location>
        <begin position="1"/>
        <end position="21"/>
    </location>
</feature>
<dbReference type="InterPro" id="IPR036909">
    <property type="entry name" value="Cyt_c-like_dom_sf"/>
</dbReference>
<evidence type="ECO:0000259" key="6">
    <source>
        <dbReference type="PROSITE" id="PS51007"/>
    </source>
</evidence>
<dbReference type="Pfam" id="PF00034">
    <property type="entry name" value="Cytochrom_C"/>
    <property type="match status" value="1"/>
</dbReference>
<feature type="chain" id="PRO_5045968913" evidence="5">
    <location>
        <begin position="22"/>
        <end position="185"/>
    </location>
</feature>
<dbReference type="PANTHER" id="PTHR35008">
    <property type="entry name" value="BLL4482 PROTEIN-RELATED"/>
    <property type="match status" value="1"/>
</dbReference>
<dbReference type="PROSITE" id="PS51007">
    <property type="entry name" value="CYTC"/>
    <property type="match status" value="1"/>
</dbReference>
<keyword evidence="1 4" id="KW-0349">Heme</keyword>
<keyword evidence="3 4" id="KW-0408">Iron</keyword>
<comment type="caution">
    <text evidence="7">The sequence shown here is derived from an EMBL/GenBank/DDBJ whole genome shotgun (WGS) entry which is preliminary data.</text>
</comment>
<evidence type="ECO:0000256" key="5">
    <source>
        <dbReference type="SAM" id="SignalP"/>
    </source>
</evidence>
<dbReference type="PANTHER" id="PTHR35008:SF8">
    <property type="entry name" value="ALCOHOL DEHYDROGENASE CYTOCHROME C SUBUNIT"/>
    <property type="match status" value="1"/>
</dbReference>
<proteinExistence type="predicted"/>
<feature type="domain" description="Cytochrome c" evidence="6">
    <location>
        <begin position="53"/>
        <end position="143"/>
    </location>
</feature>
<dbReference type="Proteomes" id="UP001597308">
    <property type="component" value="Unassembled WGS sequence"/>
</dbReference>
<name>A0ABW4KBS1_9HYPH</name>
<keyword evidence="5" id="KW-0732">Signal</keyword>